<dbReference type="AlphaFoldDB" id="A0A087U5D2"/>
<proteinExistence type="predicted"/>
<evidence type="ECO:0000256" key="1">
    <source>
        <dbReference type="SAM" id="MobiDB-lite"/>
    </source>
</evidence>
<accession>A0A087U5D2</accession>
<dbReference type="EMBL" id="KK118255">
    <property type="protein sequence ID" value="KFM72571.1"/>
    <property type="molecule type" value="Genomic_DNA"/>
</dbReference>
<evidence type="ECO:0000313" key="3">
    <source>
        <dbReference type="Proteomes" id="UP000054359"/>
    </source>
</evidence>
<feature type="compositionally biased region" description="Polar residues" evidence="1">
    <location>
        <begin position="71"/>
        <end position="80"/>
    </location>
</feature>
<name>A0A087U5D2_STEMI</name>
<organism evidence="2 3">
    <name type="scientific">Stegodyphus mimosarum</name>
    <name type="common">African social velvet spider</name>
    <dbReference type="NCBI Taxonomy" id="407821"/>
    <lineage>
        <taxon>Eukaryota</taxon>
        <taxon>Metazoa</taxon>
        <taxon>Ecdysozoa</taxon>
        <taxon>Arthropoda</taxon>
        <taxon>Chelicerata</taxon>
        <taxon>Arachnida</taxon>
        <taxon>Araneae</taxon>
        <taxon>Araneomorphae</taxon>
        <taxon>Entelegynae</taxon>
        <taxon>Eresoidea</taxon>
        <taxon>Eresidae</taxon>
        <taxon>Stegodyphus</taxon>
    </lineage>
</organism>
<reference evidence="2 3" key="1">
    <citation type="submission" date="2013-11" db="EMBL/GenBank/DDBJ databases">
        <title>Genome sequencing of Stegodyphus mimosarum.</title>
        <authorList>
            <person name="Bechsgaard J."/>
        </authorList>
    </citation>
    <scope>NUCLEOTIDE SEQUENCE [LARGE SCALE GENOMIC DNA]</scope>
</reference>
<feature type="region of interest" description="Disordered" evidence="1">
    <location>
        <begin position="65"/>
        <end position="87"/>
    </location>
</feature>
<dbReference type="OrthoDB" id="6416618at2759"/>
<gene>
    <name evidence="2" type="ORF">X975_20767</name>
</gene>
<dbReference type="STRING" id="407821.A0A087U5D2"/>
<evidence type="ECO:0000313" key="2">
    <source>
        <dbReference type="EMBL" id="KFM72571.1"/>
    </source>
</evidence>
<sequence>MRETYQYLPHKSSRLMSIRDKPMFEPRSTANRRWSMALSSVGSLSDPPGDRRISFLLQDNDRCVDIDGESENSSNTTLTVQEDDEKK</sequence>
<dbReference type="Proteomes" id="UP000054359">
    <property type="component" value="Unassembled WGS sequence"/>
</dbReference>
<keyword evidence="3" id="KW-1185">Reference proteome</keyword>
<protein>
    <submittedName>
        <fullName evidence="2">Protein unc-80-like protein</fullName>
    </submittedName>
</protein>
<feature type="non-terminal residue" evidence="2">
    <location>
        <position position="87"/>
    </location>
</feature>